<protein>
    <recommendedName>
        <fullName evidence="5">WD40 repeat-containing protein</fullName>
    </recommendedName>
</protein>
<dbReference type="GO" id="GO:0005770">
    <property type="term" value="C:late endosome"/>
    <property type="evidence" value="ECO:0007669"/>
    <property type="project" value="TreeGrafter"/>
</dbReference>
<organism evidence="3 4">
    <name type="scientific">Streblomastix strix</name>
    <dbReference type="NCBI Taxonomy" id="222440"/>
    <lineage>
        <taxon>Eukaryota</taxon>
        <taxon>Metamonada</taxon>
        <taxon>Preaxostyla</taxon>
        <taxon>Oxymonadida</taxon>
        <taxon>Streblomastigidae</taxon>
        <taxon>Streblomastix</taxon>
    </lineage>
</organism>
<feature type="compositionally biased region" description="Acidic residues" evidence="2">
    <location>
        <begin position="99"/>
        <end position="117"/>
    </location>
</feature>
<dbReference type="GO" id="GO:0034271">
    <property type="term" value="C:phosphatidylinositol 3-kinase complex, class III, type I"/>
    <property type="evidence" value="ECO:0007669"/>
    <property type="project" value="TreeGrafter"/>
</dbReference>
<sequence>MKINKKLKRNNPNNLTSDDYEQLILDNSVFKLVEEGQLEKMSKQELELINKLKQNKEKEQEMKKQEQDWREGKGLKKTINSIRSDKRQNKQNNNNQQYNDDEEEDNEEDEDQDEEDEFDMKYSASYIPGTKMFVYGTSTQSSYQSGILSIVDYSVGKDILTRAANAPDNPIWKKIENAHTLHLSLDTKGSIHIFDPITAETEWLINLPHHFGTVTSISIDPSGLWFVIGTNTGRVAIFDIRFQVPLYSTRTSYKTNKDKERDLIVDEKSDIQKYTDIGRSGTVSQQDIPINQNTDFQQQQQYIIPPYQSIGGMNINSQIGSAIQSGSVYNQGSSFGQQPSFTNAGGIQFTSNYNSTSSFSSSSSSIVPSMIQLSQIGGQLSKGFPYVWIASGINQALLLSASEGMGVCGGVMVGRQWNDENNYRNPNNLLSGVQSAEYNNNITNNNNKNYSSPFSSIVNKILTSGNPFPEPSFRALYSPPGSNMIITAGSDRVIRRWTWDNQGRNVDCVRLTQKNKICSLSYECDGGCNFIIEEEPTLPSSQYTNTESQYDQYGNYNFNYQSQSQSQYFGDQFSDYSNHKDAITHLTQVEHRLVSGA</sequence>
<dbReference type="SMART" id="SM00320">
    <property type="entry name" value="WD40"/>
    <property type="match status" value="2"/>
</dbReference>
<reference evidence="3 4" key="1">
    <citation type="submission" date="2019-03" db="EMBL/GenBank/DDBJ databases">
        <title>Single cell metagenomics reveals metabolic interactions within the superorganism composed of flagellate Streblomastix strix and complex community of Bacteroidetes bacteria on its surface.</title>
        <authorList>
            <person name="Treitli S.C."/>
            <person name="Kolisko M."/>
            <person name="Husnik F."/>
            <person name="Keeling P."/>
            <person name="Hampl V."/>
        </authorList>
    </citation>
    <scope>NUCLEOTIDE SEQUENCE [LARGE SCALE GENOMIC DNA]</scope>
    <source>
        <strain evidence="3">ST1C</strain>
    </source>
</reference>
<name>A0A5J4UQB7_9EUKA</name>
<feature type="compositionally biased region" description="Basic and acidic residues" evidence="2">
    <location>
        <begin position="53"/>
        <end position="74"/>
    </location>
</feature>
<dbReference type="GO" id="GO:0071561">
    <property type="term" value="C:nucleus-vacuole junction"/>
    <property type="evidence" value="ECO:0007669"/>
    <property type="project" value="TreeGrafter"/>
</dbReference>
<dbReference type="GO" id="GO:0006623">
    <property type="term" value="P:protein targeting to vacuole"/>
    <property type="evidence" value="ECO:0007669"/>
    <property type="project" value="TreeGrafter"/>
</dbReference>
<evidence type="ECO:0000256" key="2">
    <source>
        <dbReference type="SAM" id="MobiDB-lite"/>
    </source>
</evidence>
<evidence type="ECO:0008006" key="5">
    <source>
        <dbReference type="Google" id="ProtNLM"/>
    </source>
</evidence>
<dbReference type="GO" id="GO:0004674">
    <property type="term" value="F:protein serine/threonine kinase activity"/>
    <property type="evidence" value="ECO:0007669"/>
    <property type="project" value="InterPro"/>
</dbReference>
<dbReference type="GO" id="GO:0045324">
    <property type="term" value="P:late endosome to vacuole transport"/>
    <property type="evidence" value="ECO:0007669"/>
    <property type="project" value="InterPro"/>
</dbReference>
<dbReference type="InterPro" id="IPR045162">
    <property type="entry name" value="Vps15-like"/>
</dbReference>
<evidence type="ECO:0000256" key="1">
    <source>
        <dbReference type="ARBA" id="ARBA00022741"/>
    </source>
</evidence>
<keyword evidence="1" id="KW-0547">Nucleotide-binding</keyword>
<dbReference type="Gene3D" id="2.130.10.10">
    <property type="entry name" value="YVTN repeat-like/Quinoprotein amine dehydrogenase"/>
    <property type="match status" value="1"/>
</dbReference>
<dbReference type="SUPFAM" id="SSF50978">
    <property type="entry name" value="WD40 repeat-like"/>
    <property type="match status" value="1"/>
</dbReference>
<dbReference type="Proteomes" id="UP000324800">
    <property type="component" value="Unassembled WGS sequence"/>
</dbReference>
<dbReference type="GO" id="GO:0000166">
    <property type="term" value="F:nucleotide binding"/>
    <property type="evidence" value="ECO:0007669"/>
    <property type="project" value="UniProtKB-KW"/>
</dbReference>
<comment type="caution">
    <text evidence="3">The sequence shown here is derived from an EMBL/GenBank/DDBJ whole genome shotgun (WGS) entry which is preliminary data.</text>
</comment>
<dbReference type="GO" id="GO:0016236">
    <property type="term" value="P:macroautophagy"/>
    <property type="evidence" value="ECO:0007669"/>
    <property type="project" value="InterPro"/>
</dbReference>
<dbReference type="InterPro" id="IPR001680">
    <property type="entry name" value="WD40_rpt"/>
</dbReference>
<accession>A0A5J4UQB7</accession>
<dbReference type="PANTHER" id="PTHR17583">
    <property type="entry name" value="PHOSPHOINOSITIDE 3-KINASE REGULATORY SUBUNIT 4"/>
    <property type="match status" value="1"/>
</dbReference>
<evidence type="ECO:0000313" key="3">
    <source>
        <dbReference type="EMBL" id="KAA6372493.1"/>
    </source>
</evidence>
<gene>
    <name evidence="3" type="ORF">EZS28_031980</name>
</gene>
<feature type="region of interest" description="Disordered" evidence="2">
    <location>
        <begin position="53"/>
        <end position="117"/>
    </location>
</feature>
<proteinExistence type="predicted"/>
<dbReference type="PANTHER" id="PTHR17583:SF0">
    <property type="entry name" value="PHOSPHOINOSITIDE 3-KINASE REGULATORY SUBUNIT 4"/>
    <property type="match status" value="1"/>
</dbReference>
<dbReference type="EMBL" id="SNRW01013551">
    <property type="protein sequence ID" value="KAA6372493.1"/>
    <property type="molecule type" value="Genomic_DNA"/>
</dbReference>
<dbReference type="OrthoDB" id="242910at2759"/>
<evidence type="ECO:0000313" key="4">
    <source>
        <dbReference type="Proteomes" id="UP000324800"/>
    </source>
</evidence>
<dbReference type="AlphaFoldDB" id="A0A5J4UQB7"/>
<dbReference type="InterPro" id="IPR036322">
    <property type="entry name" value="WD40_repeat_dom_sf"/>
</dbReference>
<dbReference type="GO" id="GO:0034272">
    <property type="term" value="C:phosphatidylinositol 3-kinase complex, class III, type II"/>
    <property type="evidence" value="ECO:0007669"/>
    <property type="project" value="TreeGrafter"/>
</dbReference>
<feature type="non-terminal residue" evidence="3">
    <location>
        <position position="597"/>
    </location>
</feature>
<dbReference type="InterPro" id="IPR015943">
    <property type="entry name" value="WD40/YVTN_repeat-like_dom_sf"/>
</dbReference>